<dbReference type="InterPro" id="IPR007016">
    <property type="entry name" value="O-antigen_ligase-rel_domated"/>
</dbReference>
<evidence type="ECO:0000256" key="1">
    <source>
        <dbReference type="ARBA" id="ARBA00004141"/>
    </source>
</evidence>
<dbReference type="GO" id="GO:0016874">
    <property type="term" value="F:ligase activity"/>
    <property type="evidence" value="ECO:0007669"/>
    <property type="project" value="UniProtKB-KW"/>
</dbReference>
<feature type="transmembrane region" description="Helical" evidence="5">
    <location>
        <begin position="238"/>
        <end position="257"/>
    </location>
</feature>
<feature type="transmembrane region" description="Helical" evidence="5">
    <location>
        <begin position="352"/>
        <end position="369"/>
    </location>
</feature>
<feature type="transmembrane region" description="Helical" evidence="5">
    <location>
        <begin position="399"/>
        <end position="421"/>
    </location>
</feature>
<dbReference type="PANTHER" id="PTHR37422">
    <property type="entry name" value="TEICHURONIC ACID BIOSYNTHESIS PROTEIN TUAE"/>
    <property type="match status" value="1"/>
</dbReference>
<proteinExistence type="predicted"/>
<gene>
    <name evidence="7" type="ORF">CLV55_104163</name>
</gene>
<keyword evidence="7" id="KW-0436">Ligase</keyword>
<dbReference type="AlphaFoldDB" id="A0A328YLB9"/>
<reference evidence="7 8" key="1">
    <citation type="submission" date="2018-06" db="EMBL/GenBank/DDBJ databases">
        <title>Genomic Encyclopedia of Archaeal and Bacterial Type Strains, Phase II (KMG-II): from individual species to whole genera.</title>
        <authorList>
            <person name="Goeker M."/>
        </authorList>
    </citation>
    <scope>NUCLEOTIDE SEQUENCE [LARGE SCALE GENOMIC DNA]</scope>
    <source>
        <strain evidence="7 8">DSM 25663</strain>
    </source>
</reference>
<dbReference type="EMBL" id="QLSZ01000004">
    <property type="protein sequence ID" value="RAR72902.1"/>
    <property type="molecule type" value="Genomic_DNA"/>
</dbReference>
<dbReference type="PANTHER" id="PTHR37422:SF17">
    <property type="entry name" value="O-ANTIGEN LIGASE"/>
    <property type="match status" value="1"/>
</dbReference>
<evidence type="ECO:0000313" key="8">
    <source>
        <dbReference type="Proteomes" id="UP000248840"/>
    </source>
</evidence>
<evidence type="ECO:0000256" key="2">
    <source>
        <dbReference type="ARBA" id="ARBA00022692"/>
    </source>
</evidence>
<protein>
    <submittedName>
        <fullName evidence="7">O-antigen ligase-like membrane protein</fullName>
    </submittedName>
</protein>
<comment type="subcellular location">
    <subcellularLocation>
        <location evidence="1">Membrane</location>
        <topology evidence="1">Multi-pass membrane protein</topology>
    </subcellularLocation>
</comment>
<feature type="transmembrane region" description="Helical" evidence="5">
    <location>
        <begin position="188"/>
        <end position="208"/>
    </location>
</feature>
<name>A0A328YLB9_9FLAO</name>
<dbReference type="Proteomes" id="UP000248840">
    <property type="component" value="Unassembled WGS sequence"/>
</dbReference>
<accession>A0A328YLB9</accession>
<organism evidence="7 8">
    <name type="scientific">Flavobacterium aciduliphilum</name>
    <dbReference type="NCBI Taxonomy" id="1101402"/>
    <lineage>
        <taxon>Bacteria</taxon>
        <taxon>Pseudomonadati</taxon>
        <taxon>Bacteroidota</taxon>
        <taxon>Flavobacteriia</taxon>
        <taxon>Flavobacteriales</taxon>
        <taxon>Flavobacteriaceae</taxon>
        <taxon>Flavobacterium</taxon>
    </lineage>
</organism>
<feature type="transmembrane region" description="Helical" evidence="5">
    <location>
        <begin position="88"/>
        <end position="105"/>
    </location>
</feature>
<feature type="transmembrane region" description="Helical" evidence="5">
    <location>
        <begin position="117"/>
        <end position="140"/>
    </location>
</feature>
<dbReference type="Pfam" id="PF04932">
    <property type="entry name" value="Wzy_C"/>
    <property type="match status" value="1"/>
</dbReference>
<feature type="transmembrane region" description="Helical" evidence="5">
    <location>
        <begin position="160"/>
        <end position="181"/>
    </location>
</feature>
<keyword evidence="2 5" id="KW-0812">Transmembrane</keyword>
<comment type="caution">
    <text evidence="7">The sequence shown here is derived from an EMBL/GenBank/DDBJ whole genome shotgun (WGS) entry which is preliminary data.</text>
</comment>
<dbReference type="GO" id="GO:0016020">
    <property type="term" value="C:membrane"/>
    <property type="evidence" value="ECO:0007669"/>
    <property type="project" value="UniProtKB-SubCell"/>
</dbReference>
<evidence type="ECO:0000256" key="3">
    <source>
        <dbReference type="ARBA" id="ARBA00022989"/>
    </source>
</evidence>
<feature type="transmembrane region" description="Helical" evidence="5">
    <location>
        <begin position="20"/>
        <end position="45"/>
    </location>
</feature>
<keyword evidence="8" id="KW-1185">Reference proteome</keyword>
<evidence type="ECO:0000259" key="6">
    <source>
        <dbReference type="Pfam" id="PF04932"/>
    </source>
</evidence>
<feature type="domain" description="O-antigen ligase-related" evidence="6">
    <location>
        <begin position="197"/>
        <end position="364"/>
    </location>
</feature>
<dbReference type="InterPro" id="IPR051533">
    <property type="entry name" value="WaaL-like"/>
</dbReference>
<feature type="transmembrane region" description="Helical" evidence="5">
    <location>
        <begin position="57"/>
        <end position="76"/>
    </location>
</feature>
<keyword evidence="3 5" id="KW-1133">Transmembrane helix</keyword>
<sequence length="425" mass="50183">MLYIMTLSEKIYQKVFNLFLFIIPISIIFRKPATWLILLFTLFSLLNYRRINLKREYVFNILLVASPLLLEILFFWNNDSFTLGTKSLEKYLSLLVFPLFFIGNYEKINFHKLLKIYSISTTIIVLFFFFRFIIVYPNYFNKYLNGIHLWEMGYVFSKTIGMHAPALNMHIAFVTMINFFFFLNKENIFQKILFFLIFLISIFLMLFINTRVAIVDSGIGCLIIVFCQIFQRKITTKIVMATLISILSISIVSILFIKKDTYLKEKFTNIAFAHIDKIGKLDEIDHPEIAVYSSLVTRLSIWKSALELSWENLPFGVGSSDGKRELVKYFKKTNQRFLAKYEFATHNQYIDYLLKFGFLGLLVAVCYIFSFLRLGILVRDPLITSFFFLFFTSNMTDDFLIRFDGIVFSGFWLTIFVCYYLKKNQ</sequence>
<keyword evidence="4 5" id="KW-0472">Membrane</keyword>
<evidence type="ECO:0000256" key="4">
    <source>
        <dbReference type="ARBA" id="ARBA00023136"/>
    </source>
</evidence>
<evidence type="ECO:0000256" key="5">
    <source>
        <dbReference type="SAM" id="Phobius"/>
    </source>
</evidence>
<evidence type="ECO:0000313" key="7">
    <source>
        <dbReference type="EMBL" id="RAR72902.1"/>
    </source>
</evidence>